<feature type="region of interest" description="Disordered" evidence="1">
    <location>
        <begin position="562"/>
        <end position="581"/>
    </location>
</feature>
<organism evidence="3 4">
    <name type="scientific">Folsomia candida</name>
    <name type="common">Springtail</name>
    <dbReference type="NCBI Taxonomy" id="158441"/>
    <lineage>
        <taxon>Eukaryota</taxon>
        <taxon>Metazoa</taxon>
        <taxon>Ecdysozoa</taxon>
        <taxon>Arthropoda</taxon>
        <taxon>Hexapoda</taxon>
        <taxon>Collembola</taxon>
        <taxon>Entomobryomorpha</taxon>
        <taxon>Isotomoidea</taxon>
        <taxon>Isotomidae</taxon>
        <taxon>Proisotominae</taxon>
        <taxon>Folsomia</taxon>
    </lineage>
</organism>
<reference evidence="3 4" key="1">
    <citation type="submission" date="2015-12" db="EMBL/GenBank/DDBJ databases">
        <title>The genome of Folsomia candida.</title>
        <authorList>
            <person name="Faddeeva A."/>
            <person name="Derks M.F."/>
            <person name="Anvar Y."/>
            <person name="Smit S."/>
            <person name="Van Straalen N."/>
            <person name="Roelofs D."/>
        </authorList>
    </citation>
    <scope>NUCLEOTIDE SEQUENCE [LARGE SCALE GENOMIC DNA]</scope>
    <source>
        <strain evidence="3 4">VU population</strain>
        <tissue evidence="3">Whole body</tissue>
    </source>
</reference>
<comment type="caution">
    <text evidence="3">The sequence shown here is derived from an EMBL/GenBank/DDBJ whole genome shotgun (WGS) entry which is preliminary data.</text>
</comment>
<name>A0A226DF13_FOLCA</name>
<keyword evidence="4" id="KW-1185">Reference proteome</keyword>
<feature type="compositionally biased region" description="Low complexity" evidence="1">
    <location>
        <begin position="562"/>
        <end position="571"/>
    </location>
</feature>
<proteinExistence type="predicted"/>
<evidence type="ECO:0000256" key="2">
    <source>
        <dbReference type="SAM" id="SignalP"/>
    </source>
</evidence>
<accession>A0A226DF13</accession>
<evidence type="ECO:0000313" key="4">
    <source>
        <dbReference type="Proteomes" id="UP000198287"/>
    </source>
</evidence>
<dbReference type="Proteomes" id="UP000198287">
    <property type="component" value="Unassembled WGS sequence"/>
</dbReference>
<dbReference type="AlphaFoldDB" id="A0A226DF13"/>
<evidence type="ECO:0000313" key="3">
    <source>
        <dbReference type="EMBL" id="OXA43720.1"/>
    </source>
</evidence>
<keyword evidence="2" id="KW-0732">Signal</keyword>
<dbReference type="EMBL" id="LNIX01000021">
    <property type="protein sequence ID" value="OXA43720.1"/>
    <property type="molecule type" value="Genomic_DNA"/>
</dbReference>
<protein>
    <submittedName>
        <fullName evidence="3">Uncharacterized protein</fullName>
    </submittedName>
</protein>
<evidence type="ECO:0000256" key="1">
    <source>
        <dbReference type="SAM" id="MobiDB-lite"/>
    </source>
</evidence>
<dbReference type="OrthoDB" id="10385899at2759"/>
<feature type="signal peptide" evidence="2">
    <location>
        <begin position="1"/>
        <end position="15"/>
    </location>
</feature>
<feature type="chain" id="PRO_5012443419" evidence="2">
    <location>
        <begin position="16"/>
        <end position="656"/>
    </location>
</feature>
<sequence length="656" mass="73547">MGVFFVFLALGCCWGAVPEVGAAVDPEGNKNPSSAHDEISVSYSIPTVEEHIRSLNIVVDMTSFKNCDISECSNVCGTKDSKKAYCDPYNKKLCMCDPQNFHPSDMVGTIDAVNREIPPQKNCSVACNKRNSYGRIWMKEEKSLWSCLCLLRQLTPTGITLCDPLAKPKMEVCRAVCQTDTASCSFNGACVCRKTWDIFFNMSVSNVRKEIPQDQSECSTICTSYHHDYVGRIYDSKMGAMENGTGYALREKYCVCGDWLDIAKLPQTTALLNQGFQLCTGLKCKQRCGMDEAVCEPHFRRGCLCPRENIIIGKHLWARLPTPKETKCYETCSAFGFDARVIEWNPFLVPQDLKFEPHYRKSTYQFLYDGKSCHCIKAQIDMHQYRPCTDELCRLICGHYDAECDKRTRRTCFCNTHQLSHDLGRNADPGEVNCDISCRYGLYDAKILDMKWEVGVDSWGVKISKYCSCIQTQTPAGLSHCDPIQDECPKYCGGIGKAYCTREKYCHCGVVPFGPMSLSPLIRLGNGKEADECGEKCHSWLWPMTEDLDNRPFIYDEALGSCSTDSSSSDSPPCPKVDTSPWRPEKAGVMSIQLDSLELDVAARRKFCICAKTSESMYKPGNRFIAHLEPERIPDDVPCPGNHTCVIVGKSLHITG</sequence>
<gene>
    <name evidence="3" type="ORF">Fcan01_21399</name>
</gene>